<dbReference type="GO" id="GO:0006508">
    <property type="term" value="P:proteolysis"/>
    <property type="evidence" value="ECO:0007669"/>
    <property type="project" value="InterPro"/>
</dbReference>
<dbReference type="Pfam" id="PF07676">
    <property type="entry name" value="PD40"/>
    <property type="match status" value="2"/>
</dbReference>
<dbReference type="SUPFAM" id="SSF82171">
    <property type="entry name" value="DPP6 N-terminal domain-like"/>
    <property type="match status" value="1"/>
</dbReference>
<dbReference type="Gene3D" id="2.120.10.30">
    <property type="entry name" value="TolB, C-terminal domain"/>
    <property type="match status" value="1"/>
</dbReference>
<evidence type="ECO:0000259" key="3">
    <source>
        <dbReference type="Pfam" id="PF00144"/>
    </source>
</evidence>
<dbReference type="EMBL" id="FMZM01000006">
    <property type="protein sequence ID" value="SDD14817.1"/>
    <property type="molecule type" value="Genomic_DNA"/>
</dbReference>
<dbReference type="SUPFAM" id="SSF53474">
    <property type="entry name" value="alpha/beta-Hydrolases"/>
    <property type="match status" value="1"/>
</dbReference>
<dbReference type="Proteomes" id="UP000199034">
    <property type="component" value="Unassembled WGS sequence"/>
</dbReference>
<evidence type="ECO:0000256" key="1">
    <source>
        <dbReference type="ARBA" id="ARBA00022801"/>
    </source>
</evidence>
<keyword evidence="5" id="KW-0031">Aminopeptidase</keyword>
<dbReference type="PANTHER" id="PTHR42776:SF27">
    <property type="entry name" value="DIPEPTIDYL PEPTIDASE FAMILY MEMBER 6"/>
    <property type="match status" value="1"/>
</dbReference>
<keyword evidence="2" id="KW-0720">Serine protease</keyword>
<dbReference type="PANTHER" id="PTHR42776">
    <property type="entry name" value="SERINE PEPTIDASE S9 FAMILY MEMBER"/>
    <property type="match status" value="1"/>
</dbReference>
<protein>
    <submittedName>
        <fullName evidence="5">Dipeptidyl aminopeptidase/acylaminoacyl peptidase</fullName>
    </submittedName>
</protein>
<dbReference type="InterPro" id="IPR001466">
    <property type="entry name" value="Beta-lactam-related"/>
</dbReference>
<dbReference type="InterPro" id="IPR012338">
    <property type="entry name" value="Beta-lactam/transpept-like"/>
</dbReference>
<organism evidence="5 6">
    <name type="scientific">Nocardioides lianchengensis</name>
    <dbReference type="NCBI Taxonomy" id="1045774"/>
    <lineage>
        <taxon>Bacteria</taxon>
        <taxon>Bacillati</taxon>
        <taxon>Actinomycetota</taxon>
        <taxon>Actinomycetes</taxon>
        <taxon>Propionibacteriales</taxon>
        <taxon>Nocardioidaceae</taxon>
        <taxon>Nocardioides</taxon>
    </lineage>
</organism>
<gene>
    <name evidence="5" type="ORF">SAMN05421872_106109</name>
</gene>
<dbReference type="InterPro" id="IPR011042">
    <property type="entry name" value="6-blade_b-propeller_TolB-like"/>
</dbReference>
<keyword evidence="6" id="KW-1185">Reference proteome</keyword>
<dbReference type="AlphaFoldDB" id="A0A1G6SF93"/>
<dbReference type="Pfam" id="PF00326">
    <property type="entry name" value="Peptidase_S9"/>
    <property type="match status" value="1"/>
</dbReference>
<dbReference type="OrthoDB" id="3325701at2"/>
<keyword evidence="1" id="KW-0378">Hydrolase</keyword>
<dbReference type="Pfam" id="PF00144">
    <property type="entry name" value="Beta-lactamase"/>
    <property type="match status" value="1"/>
</dbReference>
<keyword evidence="5" id="KW-0645">Protease</keyword>
<dbReference type="InterPro" id="IPR001375">
    <property type="entry name" value="Peptidase_S9_cat"/>
</dbReference>
<evidence type="ECO:0000313" key="5">
    <source>
        <dbReference type="EMBL" id="SDD14817.1"/>
    </source>
</evidence>
<feature type="domain" description="Beta-lactamase-related" evidence="3">
    <location>
        <begin position="645"/>
        <end position="982"/>
    </location>
</feature>
<dbReference type="Gene3D" id="3.40.710.10">
    <property type="entry name" value="DD-peptidase/beta-lactamase superfamily"/>
    <property type="match status" value="1"/>
</dbReference>
<dbReference type="RefSeq" id="WP_090855989.1">
    <property type="nucleotide sequence ID" value="NZ_FMZM01000006.1"/>
</dbReference>
<dbReference type="Gene3D" id="3.40.50.1820">
    <property type="entry name" value="alpha/beta hydrolase"/>
    <property type="match status" value="1"/>
</dbReference>
<reference evidence="5 6" key="1">
    <citation type="submission" date="2016-10" db="EMBL/GenBank/DDBJ databases">
        <authorList>
            <person name="de Groot N.N."/>
        </authorList>
    </citation>
    <scope>NUCLEOTIDE SEQUENCE [LARGE SCALE GENOMIC DNA]</scope>
    <source>
        <strain evidence="5 6">CGMCC 4.6858</strain>
    </source>
</reference>
<dbReference type="STRING" id="1045774.SAMN05421872_106109"/>
<dbReference type="InterPro" id="IPR029058">
    <property type="entry name" value="AB_hydrolase_fold"/>
</dbReference>
<name>A0A1G6SF93_9ACTN</name>
<dbReference type="GO" id="GO:0004252">
    <property type="term" value="F:serine-type endopeptidase activity"/>
    <property type="evidence" value="ECO:0007669"/>
    <property type="project" value="TreeGrafter"/>
</dbReference>
<proteinExistence type="predicted"/>
<evidence type="ECO:0000313" key="6">
    <source>
        <dbReference type="Proteomes" id="UP000199034"/>
    </source>
</evidence>
<evidence type="ECO:0000259" key="4">
    <source>
        <dbReference type="Pfam" id="PF00326"/>
    </source>
</evidence>
<dbReference type="SUPFAM" id="SSF56601">
    <property type="entry name" value="beta-lactamase/transpeptidase-like"/>
    <property type="match status" value="1"/>
</dbReference>
<dbReference type="InterPro" id="IPR011659">
    <property type="entry name" value="WD40"/>
</dbReference>
<feature type="domain" description="Peptidase S9 prolyl oligopeptidase catalytic" evidence="4">
    <location>
        <begin position="430"/>
        <end position="631"/>
    </location>
</feature>
<accession>A0A1G6SF93</accession>
<dbReference type="GO" id="GO:0004177">
    <property type="term" value="F:aminopeptidase activity"/>
    <property type="evidence" value="ECO:0007669"/>
    <property type="project" value="UniProtKB-KW"/>
</dbReference>
<dbReference type="Gene3D" id="2.120.10.60">
    <property type="entry name" value="Tricorn protease N-terminal domain"/>
    <property type="match status" value="1"/>
</dbReference>
<sequence>MTSRMRLDDLTDLAVPSQPALAPDGSRAVYVLRTLDAAADRSVDRVWSVDLPDGTPRPLTAGPEDSSPAWSPDGTRLAFLRAGQVHLLHAAGGEPERVTDLPLGAGAPVWSPAGDRLALLAPVDPTDGTGPLVTTRLDYQSDGAGLVGPVRRQLHLVDLGTGDVRQLTDGPEHVGSPAFSPDGATLAFTRGVGADTDLTFRTAVHLLDLEDPKARPRVVALADGVAGTVSFAPDGASLLVVGFPGGPVGHQHLLRVPLDGGPLTDLSGHLDRNVMPGGPAYPGALPVELADGRVLLALRDRGCTHLWAVGADEGPVVAGPGRVVSGLSVVGGTAVVALATPTSYGEIVAVDLATGTETVLTDHGAALGDVELFVREERTFTIADGTEVQAWLVRDPALSGPRPLLVDVHGGPHNAWNGAADEMHPYHQELAARGWAVLLVNPRGSDGYGEAFYDAVHGAWGVADANDFLEPVDALVAEGLADPERLAITGYSYGGFMTCWLTGRDHRFKAAVAGGVVSDLVSMYGTCDDGTCLSSFELGGTPWEQPERYAAMSPLTHVAGVSTPTLVLHGGEDRTCAVGQAQQWFTSLRERGVPTELVLYPGAAHAFVLLGPPSQRIDYGRRVVDWVEQHTLRAGRPRVDVARWQRRLAQLAERHGVPGAQLGILRLTPGGDDELATSSYGVLNTRTGVAATDESLFQIGSISKVWTATVAMQLVDEGLLELDGPIVEVLPELRLADPDVTKRVTLRHLLTHTSGIDGDVFTDTGRGDDCLEKYVDLLADAAQNHPLGATWSYCNSGYSLMGRLIEKVTGLTWDAAMRERLFTPLGLTSTVTLPEEALLYGAAAGHEDQDGVPVTAPIWQLPRSLGPAGLITSTVTDLLGFARMHLTGGLAADGTRLLSEAAAAQMAEHQADLPDKYILGDSWGLGWIRFGWGEDGGHRVIGHDGNTIGQAAFLRVLPEAGLAVALLTNGGHTRDLYEDLYRELFAELADVEIPVAFAPPAEPVDVDVTPYVGTYARASVRMEVLAEGPTLRTTLLGPIAEMVPDPVEEHPLVPVGPGLFAVRPEGVETWAPVTFYDLPTGERYLHFGVRATPRVD</sequence>
<evidence type="ECO:0000256" key="2">
    <source>
        <dbReference type="ARBA" id="ARBA00022825"/>
    </source>
</evidence>